<evidence type="ECO:0000256" key="1">
    <source>
        <dbReference type="SAM" id="Phobius"/>
    </source>
</evidence>
<keyword evidence="1" id="KW-0472">Membrane</keyword>
<proteinExistence type="predicted"/>
<keyword evidence="3" id="KW-1185">Reference proteome</keyword>
<accession>A0ABT4Q4N5</accession>
<reference evidence="2 3" key="1">
    <citation type="submission" date="2022-12" db="EMBL/GenBank/DDBJ databases">
        <title>Draft genome sequence of Paenibacillus sp. dW9.</title>
        <authorList>
            <person name="Choi E.-W."/>
            <person name="Kim D.-U."/>
        </authorList>
    </citation>
    <scope>NUCLEOTIDE SEQUENCE [LARGE SCALE GENOMIC DNA]</scope>
    <source>
        <strain evidence="3">dW9</strain>
    </source>
</reference>
<feature type="transmembrane region" description="Helical" evidence="1">
    <location>
        <begin position="5"/>
        <end position="24"/>
    </location>
</feature>
<organism evidence="2 3">
    <name type="scientific">Paenibacillus gyeongsangnamensis</name>
    <dbReference type="NCBI Taxonomy" id="3388067"/>
    <lineage>
        <taxon>Bacteria</taxon>
        <taxon>Bacillati</taxon>
        <taxon>Bacillota</taxon>
        <taxon>Bacilli</taxon>
        <taxon>Bacillales</taxon>
        <taxon>Paenibacillaceae</taxon>
        <taxon>Paenibacillus</taxon>
    </lineage>
</organism>
<keyword evidence="1" id="KW-1133">Transmembrane helix</keyword>
<dbReference type="RefSeq" id="WP_269880218.1">
    <property type="nucleotide sequence ID" value="NZ_JAQAGZ010000003.1"/>
</dbReference>
<evidence type="ECO:0000313" key="3">
    <source>
        <dbReference type="Proteomes" id="UP001527882"/>
    </source>
</evidence>
<sequence>MNNILLEYLCINIWIALMVVLLWVNDGVFSLVDRNIILLLSVAGLVHIRTKIKAHRKSGRYTE</sequence>
<feature type="transmembrane region" description="Helical" evidence="1">
    <location>
        <begin position="36"/>
        <end position="52"/>
    </location>
</feature>
<dbReference type="Proteomes" id="UP001527882">
    <property type="component" value="Unassembled WGS sequence"/>
</dbReference>
<comment type="caution">
    <text evidence="2">The sequence shown here is derived from an EMBL/GenBank/DDBJ whole genome shotgun (WGS) entry which is preliminary data.</text>
</comment>
<gene>
    <name evidence="2" type="ORF">O9H85_05155</name>
</gene>
<keyword evidence="1" id="KW-0812">Transmembrane</keyword>
<dbReference type="EMBL" id="JAQAGZ010000003">
    <property type="protein sequence ID" value="MCZ8511818.1"/>
    <property type="molecule type" value="Genomic_DNA"/>
</dbReference>
<name>A0ABT4Q4N5_9BACL</name>
<protein>
    <submittedName>
        <fullName evidence="2">Uncharacterized protein</fullName>
    </submittedName>
</protein>
<evidence type="ECO:0000313" key="2">
    <source>
        <dbReference type="EMBL" id="MCZ8511818.1"/>
    </source>
</evidence>